<comment type="cofactor">
    <cofactor evidence="1">
        <name>Fe(2+)</name>
        <dbReference type="ChEBI" id="CHEBI:29033"/>
    </cofactor>
</comment>
<dbReference type="GO" id="GO:0016706">
    <property type="term" value="F:2-oxoglutarate-dependent dioxygenase activity"/>
    <property type="evidence" value="ECO:0007669"/>
    <property type="project" value="UniProtKB-ARBA"/>
</dbReference>
<reference evidence="5 6" key="2">
    <citation type="journal article" date="2012" name="Int. J. Syst. Evol. Microbiol.">
        <title>Magnetococcus marinus gen. nov., sp. nov., a marine, magnetotactic bacterium that represents a novel lineage (Magnetococcaceae fam. nov.; Magnetococcales ord. nov.) at the base of the Alphaproteobacteria.</title>
        <authorList>
            <person name="Bazylinski D.A."/>
            <person name="Williams T.J."/>
            <person name="Lefevre C.T."/>
            <person name="Berg R.J."/>
            <person name="Zhang C.L."/>
            <person name="Bowser S.S."/>
            <person name="Dean A.J."/>
            <person name="Beveridge T.J."/>
        </authorList>
    </citation>
    <scope>NUCLEOTIDE SEQUENCE [LARGE SCALE GENOMIC DNA]</scope>
    <source>
        <strain evidence="6">ATCC BAA-1437 / JCM 17883 / MC-1</strain>
    </source>
</reference>
<dbReference type="InterPro" id="IPR042098">
    <property type="entry name" value="TauD-like_sf"/>
</dbReference>
<feature type="domain" description="TauD/TfdA-like" evidence="4">
    <location>
        <begin position="109"/>
        <end position="292"/>
    </location>
</feature>
<reference evidence="6" key="1">
    <citation type="journal article" date="2009" name="Appl. Environ. Microbiol.">
        <title>Complete genome sequence of the chemolithoautotrophic marine magnetotactic coccus strain MC-1.</title>
        <authorList>
            <person name="Schubbe S."/>
            <person name="Williams T.J."/>
            <person name="Xie G."/>
            <person name="Kiss H.E."/>
            <person name="Brettin T.S."/>
            <person name="Martinez D."/>
            <person name="Ross C.A."/>
            <person name="Schuler D."/>
            <person name="Cox B.L."/>
            <person name="Nealson K.H."/>
            <person name="Bazylinski D.A."/>
        </authorList>
    </citation>
    <scope>NUCLEOTIDE SEQUENCE [LARGE SCALE GENOMIC DNA]</scope>
    <source>
        <strain evidence="6">ATCC BAA-1437 / JCM 17883 / MC-1</strain>
    </source>
</reference>
<dbReference type="RefSeq" id="WP_011712338.1">
    <property type="nucleotide sequence ID" value="NC_008576.1"/>
</dbReference>
<accession>A0L5C8</accession>
<gene>
    <name evidence="5" type="ordered locus">Mmc1_0650</name>
</gene>
<evidence type="ECO:0000256" key="1">
    <source>
        <dbReference type="ARBA" id="ARBA00001954"/>
    </source>
</evidence>
<dbReference type="InterPro" id="IPR003819">
    <property type="entry name" value="TauD/TfdA-like"/>
</dbReference>
<dbReference type="InterPro" id="IPR050411">
    <property type="entry name" value="AlphaKG_dependent_hydroxylases"/>
</dbReference>
<keyword evidence="2" id="KW-0560">Oxidoreductase</keyword>
<dbReference type="Pfam" id="PF02668">
    <property type="entry name" value="TauD"/>
    <property type="match status" value="1"/>
</dbReference>
<dbReference type="PANTHER" id="PTHR10696">
    <property type="entry name" value="GAMMA-BUTYROBETAINE HYDROXYLASE-RELATED"/>
    <property type="match status" value="1"/>
</dbReference>
<dbReference type="AlphaFoldDB" id="A0L5C8"/>
<evidence type="ECO:0000256" key="2">
    <source>
        <dbReference type="ARBA" id="ARBA00023002"/>
    </source>
</evidence>
<dbReference type="Proteomes" id="UP000002586">
    <property type="component" value="Chromosome"/>
</dbReference>
<dbReference type="eggNOG" id="COG2175">
    <property type="taxonomic scope" value="Bacteria"/>
</dbReference>
<keyword evidence="3" id="KW-0045">Antibiotic biosynthesis</keyword>
<protein>
    <recommendedName>
        <fullName evidence="4">TauD/TfdA-like domain-containing protein</fullName>
    </recommendedName>
</protein>
<keyword evidence="6" id="KW-1185">Reference proteome</keyword>
<dbReference type="EMBL" id="CP000471">
    <property type="protein sequence ID" value="ABK43171.1"/>
    <property type="molecule type" value="Genomic_DNA"/>
</dbReference>
<evidence type="ECO:0000259" key="4">
    <source>
        <dbReference type="Pfam" id="PF02668"/>
    </source>
</evidence>
<dbReference type="SUPFAM" id="SSF51197">
    <property type="entry name" value="Clavaminate synthase-like"/>
    <property type="match status" value="1"/>
</dbReference>
<organism evidence="5 6">
    <name type="scientific">Magnetococcus marinus (strain ATCC BAA-1437 / JCM 17883 / MC-1)</name>
    <dbReference type="NCBI Taxonomy" id="156889"/>
    <lineage>
        <taxon>Bacteria</taxon>
        <taxon>Pseudomonadati</taxon>
        <taxon>Pseudomonadota</taxon>
        <taxon>Magnetococcia</taxon>
        <taxon>Magnetococcales</taxon>
        <taxon>Magnetococcaceae</taxon>
        <taxon>Magnetococcus</taxon>
    </lineage>
</organism>
<dbReference type="Gene3D" id="3.60.130.10">
    <property type="entry name" value="Clavaminate synthase-like"/>
    <property type="match status" value="1"/>
</dbReference>
<evidence type="ECO:0000313" key="6">
    <source>
        <dbReference type="Proteomes" id="UP000002586"/>
    </source>
</evidence>
<sequence length="301" mass="33911">MLPIPVDSPFHPDNEQGYAQWRHAKLAAYPALEDMMVEIADPFNLSSLERGRIVDLCARSNMALYQVAQGRVEDTALPMAILKQVMQRLRVDHNEGADAQGVSALTLRDDGPFKHYIPYKAQAIQWHTDGYYNEPERTIRGMALHCARQAEQGGENDLLDHEIMYIRLRDQNPEHIRALMAEDVLTIPARTNRAGEVVRAACVGPVFSVDANGYLHMRYTARTVSIAWREDAATLAAVTALEAILKHATDEPYAHHLRMQPGQGLICNNVLHTRGHFDAAPEGQANRLMYRIRCWDRVDPA</sequence>
<dbReference type="OrthoDB" id="979809at2"/>
<dbReference type="PANTHER" id="PTHR10696:SF56">
    <property type="entry name" value="TAUD_TFDA-LIKE DOMAIN-CONTAINING PROTEIN"/>
    <property type="match status" value="1"/>
</dbReference>
<evidence type="ECO:0000256" key="3">
    <source>
        <dbReference type="ARBA" id="ARBA00023194"/>
    </source>
</evidence>
<name>A0L5C8_MAGMM</name>
<dbReference type="STRING" id="156889.Mmc1_0650"/>
<dbReference type="GO" id="GO:0017000">
    <property type="term" value="P:antibiotic biosynthetic process"/>
    <property type="evidence" value="ECO:0007669"/>
    <property type="project" value="UniProtKB-KW"/>
</dbReference>
<evidence type="ECO:0000313" key="5">
    <source>
        <dbReference type="EMBL" id="ABK43171.1"/>
    </source>
</evidence>
<dbReference type="KEGG" id="mgm:Mmc1_0650"/>
<dbReference type="HOGENOM" id="CLU_952821_0_0_5"/>
<proteinExistence type="predicted"/>